<name>A0A3Q3EVF0_9LABR</name>
<comment type="subcellular location">
    <subcellularLocation>
        <location evidence="1">Cytoplasm</location>
    </subcellularLocation>
</comment>
<evidence type="ECO:0000313" key="6">
    <source>
        <dbReference type="Proteomes" id="UP000261660"/>
    </source>
</evidence>
<proteinExistence type="predicted"/>
<keyword evidence="2" id="KW-0963">Cytoplasm</keyword>
<evidence type="ECO:0000256" key="3">
    <source>
        <dbReference type="ARBA" id="ARBA00022837"/>
    </source>
</evidence>
<dbReference type="Ensembl" id="ENSLBET00000011997.1">
    <property type="protein sequence ID" value="ENSLBEP00000011406.1"/>
    <property type="gene ID" value="ENSLBEG00000008773.1"/>
</dbReference>
<dbReference type="Proteomes" id="UP000261660">
    <property type="component" value="Unplaced"/>
</dbReference>
<accession>A0A3Q3EVF0</accession>
<organism evidence="5 6">
    <name type="scientific">Labrus bergylta</name>
    <name type="common">ballan wrasse</name>
    <dbReference type="NCBI Taxonomy" id="56723"/>
    <lineage>
        <taxon>Eukaryota</taxon>
        <taxon>Metazoa</taxon>
        <taxon>Chordata</taxon>
        <taxon>Craniata</taxon>
        <taxon>Vertebrata</taxon>
        <taxon>Euteleostomi</taxon>
        <taxon>Actinopterygii</taxon>
        <taxon>Neopterygii</taxon>
        <taxon>Teleostei</taxon>
        <taxon>Neoteleostei</taxon>
        <taxon>Acanthomorphata</taxon>
        <taxon>Eupercaria</taxon>
        <taxon>Labriformes</taxon>
        <taxon>Labridae</taxon>
        <taxon>Labrus</taxon>
    </lineage>
</organism>
<evidence type="ECO:0000256" key="4">
    <source>
        <dbReference type="ARBA" id="ARBA00023212"/>
    </source>
</evidence>
<evidence type="ECO:0000256" key="2">
    <source>
        <dbReference type="ARBA" id="ARBA00022490"/>
    </source>
</evidence>
<dbReference type="GO" id="GO:0045202">
    <property type="term" value="C:synapse"/>
    <property type="evidence" value="ECO:0007669"/>
    <property type="project" value="GOC"/>
</dbReference>
<evidence type="ECO:0000256" key="1">
    <source>
        <dbReference type="ARBA" id="ARBA00004496"/>
    </source>
</evidence>
<dbReference type="FunFam" id="1.20.58.60:FF:000056">
    <property type="entry name" value="utrophin isoform X1"/>
    <property type="match status" value="1"/>
</dbReference>
<dbReference type="STRING" id="56723.ENSLBEP00000011406"/>
<dbReference type="InterPro" id="IPR050774">
    <property type="entry name" value="KCMF1/Dystrophin"/>
</dbReference>
<dbReference type="GO" id="GO:0005886">
    <property type="term" value="C:plasma membrane"/>
    <property type="evidence" value="ECO:0007669"/>
    <property type="project" value="TreeGrafter"/>
</dbReference>
<dbReference type="SUPFAM" id="SSF46966">
    <property type="entry name" value="Spectrin repeat"/>
    <property type="match status" value="2"/>
</dbReference>
<dbReference type="AlphaFoldDB" id="A0A3Q3EVF0"/>
<dbReference type="InterPro" id="IPR018159">
    <property type="entry name" value="Spectrin/alpha-actinin"/>
</dbReference>
<dbReference type="GeneTree" id="ENSGT00940000154342"/>
<reference evidence="5" key="1">
    <citation type="submission" date="2025-08" db="UniProtKB">
        <authorList>
            <consortium name="Ensembl"/>
        </authorList>
    </citation>
    <scope>IDENTIFICATION</scope>
</reference>
<dbReference type="PANTHER" id="PTHR12268">
    <property type="entry name" value="E3 UBIQUITIN-PROTEIN LIGASE KCMF1"/>
    <property type="match status" value="1"/>
</dbReference>
<keyword evidence="6" id="KW-1185">Reference proteome</keyword>
<keyword evidence="4" id="KW-0206">Cytoskeleton</keyword>
<reference evidence="5" key="2">
    <citation type="submission" date="2025-09" db="UniProtKB">
        <authorList>
            <consortium name="Ensembl"/>
        </authorList>
    </citation>
    <scope>IDENTIFICATION</scope>
</reference>
<protein>
    <recommendedName>
        <fullName evidence="7">Dystrophin</fullName>
    </recommendedName>
</protein>
<dbReference type="CDD" id="cd00176">
    <property type="entry name" value="SPEC"/>
    <property type="match status" value="1"/>
</dbReference>
<sequence length="341" mass="39408">MLRRKVYHVQDLQAEIDSHTELYHSLDENGQRIVNSLGDSEDAALLQRRLDNMGQRWNDLRNKTMSMRAHLDSEMAPWKRLHMSLQELLNWLRIKRQQLEQEPPVGGDVPAVQTQLDTHRVGGTKEPVVTKALDDVGVFLSELPRETLLFLLPSDISPEERAQNVGRVLRKEADDVITKWDNLNADSAAWQKRLELALDRLIELQEAEDLLDGQLRQAEMVKDAWEPVGDLLIDSLPEHIERVKEFQDEIAPIKDDVTHMNQLASTFGPPDIQLTPSNLERIEDLNTRWRLLQVQTRQLTDAHRDFGLLHGESNRYKCALHAFAQLTVDEILKRLRVCKKR</sequence>
<keyword evidence="3" id="KW-0106">Calcium</keyword>
<evidence type="ECO:0008006" key="7">
    <source>
        <dbReference type="Google" id="ProtNLM"/>
    </source>
</evidence>
<evidence type="ECO:0000313" key="5">
    <source>
        <dbReference type="Ensembl" id="ENSLBEP00000011406.1"/>
    </source>
</evidence>
<dbReference type="InParanoid" id="A0A3Q3EVF0"/>
<dbReference type="Gene3D" id="1.20.58.60">
    <property type="match status" value="3"/>
</dbReference>
<dbReference type="GO" id="GO:0099536">
    <property type="term" value="P:synaptic signaling"/>
    <property type="evidence" value="ECO:0007669"/>
    <property type="project" value="TreeGrafter"/>
</dbReference>
<dbReference type="PANTHER" id="PTHR12268:SF14">
    <property type="entry name" value="DYSTROPHIN-1"/>
    <property type="match status" value="1"/>
</dbReference>